<feature type="transmembrane region" description="Helical" evidence="1">
    <location>
        <begin position="15"/>
        <end position="39"/>
    </location>
</feature>
<dbReference type="EMBL" id="MZXW01000016">
    <property type="protein sequence ID" value="RXT48812.1"/>
    <property type="molecule type" value="Genomic_DNA"/>
</dbReference>
<keyword evidence="1" id="KW-0472">Membrane</keyword>
<keyword evidence="1" id="KW-0812">Transmembrane</keyword>
<evidence type="ECO:0000313" key="3">
    <source>
        <dbReference type="Proteomes" id="UP000290819"/>
    </source>
</evidence>
<protein>
    <submittedName>
        <fullName evidence="2">Uncharacterized protein</fullName>
    </submittedName>
</protein>
<feature type="transmembrane region" description="Helical" evidence="1">
    <location>
        <begin position="45"/>
        <end position="66"/>
    </location>
</feature>
<feature type="transmembrane region" description="Helical" evidence="1">
    <location>
        <begin position="288"/>
        <end position="304"/>
    </location>
</feature>
<accession>A0A4Q1VBA3</accession>
<dbReference type="AlphaFoldDB" id="A0A4Q1VBA3"/>
<name>A0A4Q1VBA3_9BRAD</name>
<sequence>MHLSIIHAEVGVKNIVNMLVGLIIIVSVVALIEWAAFGLNFVLDYLYLSIGILSALVMVADVYRSWTQRGTTVRDRFANDFMTRQMFSSTRGIVGIALRLVKEASLRLTYWPLELCLLPVQERVKQAQDRATRGAIALQATPRLPVISASWMLAINLIWLGLWTVFQFKPGSSFQLYITISMYVTIVWFLDFFINPIEKQIRSVGSFPKAVMRYAFVCIVSLFGAVVLIYTYRLTITTNASLSGTVSDVLFAGAYNEEFKGLKERISKSLLGGDFNAAWLSLAKIDRSFIVAMCICALFYLTIVKRVGQIVLGGGALLRRTDAESKLAVGTAVRLGDIQAARQYADELAPDDPLPIMINLREAIDQRDFDRAYGMIDDLTFRLRRQNKSKENVQLDAREKWFALAMQFWQLASGDAVLDFVRWSINRPELEPRDLAKFIVSLSIHSGPAQMMAVSHFLNVTLTNQGARAELFRKEVISRFLISAWDNVSGEPPDPATFETSYLDYLVAIAQTEKAAILLREAPIFHEASQELSDQVFRDFIAQVDPGQWSDASRYSPLKSVDRLYLVDILITLAEVAKGSGTAGGLSISAAIMASKTKLEEGWGGPALERIGIGQTELNRAGPSIGAVLR</sequence>
<keyword evidence="1" id="KW-1133">Transmembrane helix</keyword>
<reference evidence="2 3" key="1">
    <citation type="submission" date="2017-03" db="EMBL/GenBank/DDBJ databases">
        <authorList>
            <person name="Safronova V.I."/>
            <person name="Sazanova A.L."/>
            <person name="Chirak E.R."/>
        </authorList>
    </citation>
    <scope>NUCLEOTIDE SEQUENCE [LARGE SCALE GENOMIC DNA]</scope>
    <source>
        <strain evidence="2 3">Opo-243</strain>
    </source>
</reference>
<organism evidence="2 3">
    <name type="scientific">Bradyrhizobium betae</name>
    <dbReference type="NCBI Taxonomy" id="244734"/>
    <lineage>
        <taxon>Bacteria</taxon>
        <taxon>Pseudomonadati</taxon>
        <taxon>Pseudomonadota</taxon>
        <taxon>Alphaproteobacteria</taxon>
        <taxon>Hyphomicrobiales</taxon>
        <taxon>Nitrobacteraceae</taxon>
        <taxon>Bradyrhizobium</taxon>
    </lineage>
</organism>
<evidence type="ECO:0000256" key="1">
    <source>
        <dbReference type="SAM" id="Phobius"/>
    </source>
</evidence>
<gene>
    <name evidence="2" type="ORF">B5V03_13025</name>
</gene>
<feature type="transmembrane region" description="Helical" evidence="1">
    <location>
        <begin position="214"/>
        <end position="232"/>
    </location>
</feature>
<comment type="caution">
    <text evidence="2">The sequence shown here is derived from an EMBL/GenBank/DDBJ whole genome shotgun (WGS) entry which is preliminary data.</text>
</comment>
<feature type="transmembrane region" description="Helical" evidence="1">
    <location>
        <begin position="174"/>
        <end position="194"/>
    </location>
</feature>
<feature type="transmembrane region" description="Helical" evidence="1">
    <location>
        <begin position="146"/>
        <end position="168"/>
    </location>
</feature>
<evidence type="ECO:0000313" key="2">
    <source>
        <dbReference type="EMBL" id="RXT48812.1"/>
    </source>
</evidence>
<proteinExistence type="predicted"/>
<dbReference type="Proteomes" id="UP000290819">
    <property type="component" value="Unassembled WGS sequence"/>
</dbReference>
<keyword evidence="3" id="KW-1185">Reference proteome</keyword>